<dbReference type="EMBL" id="UEGS01000001">
    <property type="protein sequence ID" value="SRX81716.1"/>
    <property type="molecule type" value="Genomic_DNA"/>
</dbReference>
<feature type="compositionally biased region" description="Acidic residues" evidence="1">
    <location>
        <begin position="57"/>
        <end position="67"/>
    </location>
</feature>
<protein>
    <submittedName>
        <fullName evidence="2">Putative hemolysin [Cellvibrio japonicus Ueda107]</fullName>
    </submittedName>
</protein>
<proteinExistence type="predicted"/>
<dbReference type="AlphaFoldDB" id="A0A375YKP8"/>
<evidence type="ECO:0000313" key="3">
    <source>
        <dbReference type="Proteomes" id="UP000252008"/>
    </source>
</evidence>
<feature type="compositionally biased region" description="Acidic residues" evidence="1">
    <location>
        <begin position="76"/>
        <end position="109"/>
    </location>
</feature>
<accession>A0A375YKP8</accession>
<keyword evidence="3" id="KW-1185">Reference proteome</keyword>
<feature type="region of interest" description="Disordered" evidence="1">
    <location>
        <begin position="1"/>
        <end position="196"/>
    </location>
</feature>
<dbReference type="Proteomes" id="UP000252008">
    <property type="component" value="Unassembled WGS sequence"/>
</dbReference>
<sequence>MGLAAAIISGQGVASAGTDDGSASGDSSATPPGKRNAAADRPVARSGQSDSPSSSSEDGETDTETDTGADPIGTDTDVEDSDPDSELEPAEEIDAEEIDAEEMDEETASEADAAGSEATRAPRKPSAAERPTLSTGRGAPAQDGGTTATETDPPAPAPVGSSADSGSAPAPNAPGGSTGNPATAAPDPVPATPATEDEAEASFIINIVKELVKAFGGATTPGGDSAPPLSIEQVLQGIWLGRKDQQTANPTSELIELANEKTLAELSTSIGWIPFVGTGIYVVSLLGNLGALGSAILRGDSADVADELRDIGRDLIGLVPVVGAPTAGKLYGGGDSATVGASAQAATLAAATPPPPVGTQAHFLWVLQRAVNRLAGWPGVPKNFVDITNRVTDQTLDNSNNQLDVLIANAFAGSPAVWLPDLGRVLGLFVLSALPNYSYTDSLNAWGSFLNKIMPPFKIADGAGTLDVISNYKIMGAAVVGAATLLRDMLNGIYDPVQWEINIIKATTGATVTASDLNNFTALQNKIVAAQAGAILVGGDGGAFDDPTRAWNVTLPTWTAAQVNPYTITTYVALVALYKRFQEMATLTTFTTWTTYDSWHYTNGLGMYAAGTFHAVDPDGGSIEFRADGTLGRTYTTEGNALVTINTVQGGFTYTPPALWDPKAQGAAFRHRSTAEDPEERFDWVTVQAYSADGVPYNIRVGIEIINGTNAAPVYTGVTGQNTDALGVVKGKINGSDSDGDPLRFYLVDSSVNGLTGNSAYTKNGSGNGGIVTVNETTGDFTYVSSATAGANQSFQVRINDKHYGNTIVTITVPNTTSITPGNVNTSTPYVVTGTPPASTNKPGAFTSYTLVGGTTKGTVTSFNPATGAFTYTSSVGRVLNNDDVITMIATDADGRSVTLRLNVKPSTVTTNPTLTLTTPPTVGTLNGTTQTSTGKLTYYDADGDAPVWPASVTSAKGGTVTIAADGTFTYTSNFTVAQRHAVARIGATSTVPATGVALPTYNGVALNAWDDAFTMTVSDGFGGTAQLTVKVPIYAINANPQLGLGSLVCAFTSCTITITTTDPDGDNLSGSLSTSNNGTGAPWYTLERGSVTVNAGNQHTMSWGGNNNGAGTQQTGNQRYTVYDGYYRVTNGVVDSSYFSRAWVNWSNTTRTTGN</sequence>
<dbReference type="STRING" id="39692.BST38_27270"/>
<organism evidence="2 3">
    <name type="scientific">Mycolicibacterium parafortuitum</name>
    <name type="common">Mycobacterium parafortuitum</name>
    <dbReference type="NCBI Taxonomy" id="39692"/>
    <lineage>
        <taxon>Bacteria</taxon>
        <taxon>Bacillati</taxon>
        <taxon>Actinomycetota</taxon>
        <taxon>Actinomycetes</taxon>
        <taxon>Mycobacteriales</taxon>
        <taxon>Mycobacteriaceae</taxon>
        <taxon>Mycolicibacterium</taxon>
    </lineage>
</organism>
<name>A0A375YKP8_MYCPF</name>
<evidence type="ECO:0000256" key="1">
    <source>
        <dbReference type="SAM" id="MobiDB-lite"/>
    </source>
</evidence>
<feature type="compositionally biased region" description="Low complexity" evidence="1">
    <location>
        <begin position="146"/>
        <end position="186"/>
    </location>
</feature>
<reference evidence="2 3" key="1">
    <citation type="submission" date="2018-05" db="EMBL/GenBank/DDBJ databases">
        <authorList>
            <consortium name="IHU Genomes"/>
        </authorList>
    </citation>
    <scope>NUCLEOTIDE SEQUENCE [LARGE SCALE GENOMIC DNA]</scope>
    <source>
        <strain evidence="2 3">P7335</strain>
    </source>
</reference>
<gene>
    <name evidence="2" type="ORF">MPP7335_03472</name>
</gene>
<evidence type="ECO:0000313" key="2">
    <source>
        <dbReference type="EMBL" id="SRX81716.1"/>
    </source>
</evidence>
<feature type="compositionally biased region" description="Low complexity" evidence="1">
    <location>
        <begin position="46"/>
        <end position="56"/>
    </location>
</feature>
<feature type="compositionally biased region" description="Low complexity" evidence="1">
    <location>
        <begin position="14"/>
        <end position="33"/>
    </location>
</feature>